<evidence type="ECO:0000313" key="3">
    <source>
        <dbReference type="Proteomes" id="UP000595446"/>
    </source>
</evidence>
<dbReference type="Proteomes" id="UP000595446">
    <property type="component" value="Chromosome"/>
</dbReference>
<dbReference type="EMBL" id="AP024237">
    <property type="protein sequence ID" value="BCO38083.1"/>
    <property type="molecule type" value="Genomic_DNA"/>
</dbReference>
<name>A0A7R7GXX7_9MYCO</name>
<keyword evidence="1" id="KW-0732">Signal</keyword>
<keyword evidence="2" id="KW-0449">Lipoprotein</keyword>
<reference evidence="2 3" key="1">
    <citation type="submission" date="2020-12" db="EMBL/GenBank/DDBJ databases">
        <title>Complete genome sequence of Mycobacterium heckeshornense JCM 15655T, closely related to a pathogenic non-tuberculous mycobacterial species Mycobacterium xenopi.</title>
        <authorList>
            <person name="Yoshida M."/>
            <person name="Fukano H."/>
            <person name="Asakura T."/>
            <person name="Suzuki M."/>
            <person name="Hoshino Y."/>
        </authorList>
    </citation>
    <scope>NUCLEOTIDE SEQUENCE [LARGE SCALE GENOMIC DNA]</scope>
    <source>
        <strain evidence="2 3">JCM 15655</strain>
    </source>
</reference>
<feature type="signal peptide" evidence="1">
    <location>
        <begin position="1"/>
        <end position="25"/>
    </location>
</feature>
<dbReference type="AlphaFoldDB" id="A0A7R7GXX7"/>
<accession>A0A7R7GXX7</accession>
<keyword evidence="3" id="KW-1185">Reference proteome</keyword>
<sequence length="177" mass="19006">MWILPGRAAGTAVLIGLALSGCANAVSNPISPQQARSQVVDAARDIVTTLSAEVTEATFSYESCNDQGDPPFRGVAKVSFWVPGVPHNQSADPQAVIGPLVRNGWSTNSDFTSHAPTLRKGKVNVILTVLPAHFPAGVERKSHAWVDVNGECRDMFDHRTDDSILPVDIKAELLQPR</sequence>
<feature type="chain" id="PRO_5032268343" evidence="1">
    <location>
        <begin position="26"/>
        <end position="177"/>
    </location>
</feature>
<protein>
    <submittedName>
        <fullName evidence="2">Putative lipoprotein LppJ</fullName>
    </submittedName>
</protein>
<gene>
    <name evidence="2" type="primary">lppJ_3</name>
    <name evidence="2" type="ORF">MHEC_45160</name>
</gene>
<dbReference type="PROSITE" id="PS51257">
    <property type="entry name" value="PROKAR_LIPOPROTEIN"/>
    <property type="match status" value="1"/>
</dbReference>
<evidence type="ECO:0000313" key="2">
    <source>
        <dbReference type="EMBL" id="BCO38083.1"/>
    </source>
</evidence>
<proteinExistence type="predicted"/>
<evidence type="ECO:0000256" key="1">
    <source>
        <dbReference type="SAM" id="SignalP"/>
    </source>
</evidence>
<organism evidence="2 3">
    <name type="scientific">Mycobacterium heckeshornense</name>
    <dbReference type="NCBI Taxonomy" id="110505"/>
    <lineage>
        <taxon>Bacteria</taxon>
        <taxon>Bacillati</taxon>
        <taxon>Actinomycetota</taxon>
        <taxon>Actinomycetes</taxon>
        <taxon>Mycobacteriales</taxon>
        <taxon>Mycobacteriaceae</taxon>
        <taxon>Mycobacterium</taxon>
    </lineage>
</organism>